<dbReference type="InterPro" id="IPR035940">
    <property type="entry name" value="CAP_sf"/>
</dbReference>
<feature type="domain" description="SCP" evidence="11">
    <location>
        <begin position="106"/>
        <end position="239"/>
    </location>
</feature>
<dbReference type="Pfam" id="PF00188">
    <property type="entry name" value="CAP"/>
    <property type="match status" value="1"/>
</dbReference>
<dbReference type="PANTHER" id="PTHR10334">
    <property type="entry name" value="CYSTEINE-RICH SECRETORY PROTEIN-RELATED"/>
    <property type="match status" value="1"/>
</dbReference>
<dbReference type="InterPro" id="IPR001283">
    <property type="entry name" value="CRISP-related"/>
</dbReference>
<dbReference type="SUPFAM" id="SSF55797">
    <property type="entry name" value="PR-1-like"/>
    <property type="match status" value="1"/>
</dbReference>
<evidence type="ECO:0000313" key="12">
    <source>
        <dbReference type="EMBL" id="KAJ8353911.1"/>
    </source>
</evidence>
<dbReference type="FunFam" id="3.40.33.10:FF:000015">
    <property type="entry name" value="Golgi-associated plant pathogenesis-related protein 1"/>
    <property type="match status" value="1"/>
</dbReference>
<dbReference type="InterPro" id="IPR018244">
    <property type="entry name" value="Allrgn_V5/Tpx1_CS"/>
</dbReference>
<dbReference type="PRINTS" id="PR00837">
    <property type="entry name" value="V5TPXLIKE"/>
</dbReference>
<evidence type="ECO:0000256" key="6">
    <source>
        <dbReference type="ARBA" id="ARBA00023288"/>
    </source>
</evidence>
<evidence type="ECO:0000256" key="9">
    <source>
        <dbReference type="ARBA" id="ARBA00069728"/>
    </source>
</evidence>
<dbReference type="EMBL" id="JAINUF010000007">
    <property type="protein sequence ID" value="KAJ8353911.1"/>
    <property type="molecule type" value="Genomic_DNA"/>
</dbReference>
<comment type="similarity">
    <text evidence="1">Belongs to the CRISP family.</text>
</comment>
<keyword evidence="6" id="KW-0449">Lipoprotein</keyword>
<evidence type="ECO:0000256" key="7">
    <source>
        <dbReference type="ARBA" id="ARBA00037794"/>
    </source>
</evidence>
<comment type="subcellular location">
    <subcellularLocation>
        <location evidence="7">Golgi apparatus membrane</location>
        <topology evidence="7">Lipid-anchor</topology>
    </subcellularLocation>
</comment>
<evidence type="ECO:0000256" key="8">
    <source>
        <dbReference type="ARBA" id="ARBA00063947"/>
    </source>
</evidence>
<evidence type="ECO:0000256" key="5">
    <source>
        <dbReference type="ARBA" id="ARBA00023136"/>
    </source>
</evidence>
<keyword evidence="3" id="KW-0333">Golgi apparatus</keyword>
<evidence type="ECO:0000256" key="10">
    <source>
        <dbReference type="ARBA" id="ARBA00075475"/>
    </source>
</evidence>
<evidence type="ECO:0000313" key="13">
    <source>
        <dbReference type="Proteomes" id="UP001152622"/>
    </source>
</evidence>
<dbReference type="OrthoDB" id="337038at2759"/>
<dbReference type="Proteomes" id="UP001152622">
    <property type="component" value="Chromosome 7"/>
</dbReference>
<accession>A0A9Q1IVA4</accession>
<dbReference type="PROSITE" id="PS01009">
    <property type="entry name" value="CRISP_1"/>
    <property type="match status" value="1"/>
</dbReference>
<dbReference type="GO" id="GO:0000139">
    <property type="term" value="C:Golgi membrane"/>
    <property type="evidence" value="ECO:0007669"/>
    <property type="project" value="UniProtKB-SubCell"/>
</dbReference>
<evidence type="ECO:0000259" key="11">
    <source>
        <dbReference type="SMART" id="SM00198"/>
    </source>
</evidence>
<evidence type="ECO:0000256" key="3">
    <source>
        <dbReference type="ARBA" id="ARBA00023034"/>
    </source>
</evidence>
<evidence type="ECO:0000256" key="1">
    <source>
        <dbReference type="ARBA" id="ARBA00009923"/>
    </source>
</evidence>
<dbReference type="SMART" id="SM00198">
    <property type="entry name" value="SCP"/>
    <property type="match status" value="1"/>
</dbReference>
<comment type="caution">
    <text evidence="12">The sequence shown here is derived from an EMBL/GenBank/DDBJ whole genome shotgun (WGS) entry which is preliminary data.</text>
</comment>
<organism evidence="12 13">
    <name type="scientific">Synaphobranchus kaupii</name>
    <name type="common">Kaup's arrowtooth eel</name>
    <dbReference type="NCBI Taxonomy" id="118154"/>
    <lineage>
        <taxon>Eukaryota</taxon>
        <taxon>Metazoa</taxon>
        <taxon>Chordata</taxon>
        <taxon>Craniata</taxon>
        <taxon>Vertebrata</taxon>
        <taxon>Euteleostomi</taxon>
        <taxon>Actinopterygii</taxon>
        <taxon>Neopterygii</taxon>
        <taxon>Teleostei</taxon>
        <taxon>Anguilliformes</taxon>
        <taxon>Synaphobranchidae</taxon>
        <taxon>Synaphobranchus</taxon>
    </lineage>
</organism>
<reference evidence="12" key="1">
    <citation type="journal article" date="2023" name="Science">
        <title>Genome structures resolve the early diversification of teleost fishes.</title>
        <authorList>
            <person name="Parey E."/>
            <person name="Louis A."/>
            <person name="Montfort J."/>
            <person name="Bouchez O."/>
            <person name="Roques C."/>
            <person name="Iampietro C."/>
            <person name="Lluch J."/>
            <person name="Castinel A."/>
            <person name="Donnadieu C."/>
            <person name="Desvignes T."/>
            <person name="Floi Bucao C."/>
            <person name="Jouanno E."/>
            <person name="Wen M."/>
            <person name="Mejri S."/>
            <person name="Dirks R."/>
            <person name="Jansen H."/>
            <person name="Henkel C."/>
            <person name="Chen W.J."/>
            <person name="Zahm M."/>
            <person name="Cabau C."/>
            <person name="Klopp C."/>
            <person name="Thompson A.W."/>
            <person name="Robinson-Rechavi M."/>
            <person name="Braasch I."/>
            <person name="Lecointre G."/>
            <person name="Bobe J."/>
            <person name="Postlethwait J.H."/>
            <person name="Berthelot C."/>
            <person name="Roest Crollius H."/>
            <person name="Guiguen Y."/>
        </authorList>
    </citation>
    <scope>NUCLEOTIDE SEQUENCE</scope>
    <source>
        <strain evidence="12">WJC10195</strain>
    </source>
</reference>
<name>A0A9Q1IVA4_SYNKA</name>
<gene>
    <name evidence="12" type="ORF">SKAU_G00214780</name>
</gene>
<dbReference type="InterPro" id="IPR014044">
    <property type="entry name" value="CAP_dom"/>
</dbReference>
<dbReference type="InterPro" id="IPR034113">
    <property type="entry name" value="SCP_GAPR1-like"/>
</dbReference>
<evidence type="ECO:0000256" key="4">
    <source>
        <dbReference type="ARBA" id="ARBA00023054"/>
    </source>
</evidence>
<dbReference type="Gene3D" id="3.40.33.10">
    <property type="entry name" value="CAP"/>
    <property type="match status" value="1"/>
</dbReference>
<keyword evidence="13" id="KW-1185">Reference proteome</keyword>
<proteinExistence type="inferred from homology"/>
<comment type="subunit">
    <text evidence="8">Homodimer. Interacts with CAV1.</text>
</comment>
<protein>
    <recommendedName>
        <fullName evidence="9">Golgi-associated plant pathogenesis-related protein 1</fullName>
    </recommendedName>
    <alternativeName>
        <fullName evidence="10">Glioma pathogenesis-related protein 2</fullName>
    </alternativeName>
</protein>
<dbReference type="CDD" id="cd05382">
    <property type="entry name" value="CAP_GAPR1-like"/>
    <property type="match status" value="1"/>
</dbReference>
<keyword evidence="5" id="KW-0472">Membrane</keyword>
<sequence length="252" mass="28417">MGRRLRTTVPALPTLMDPVLPDYNALEAKEREKRRNDARAFDKRHGARNLEPLVPGEDVWITDARVQGTVLSTHNTPRSYIVQVPQGTLRRNRHHLVPLQTNTSKQFSEEVLRSHNEYRRQHQAPALKLSSKLSQDATRYAESLASTRVLKHSAESSRGSCGENLAWASYDQPGKDVADRWYNEVKHYNFNRPGFSTGTGHFTAMVWKNTKKLGVGKATATDGSTFVVARYFPAGNITNQGHFEANVLPPRK</sequence>
<dbReference type="GO" id="GO:0005576">
    <property type="term" value="C:extracellular region"/>
    <property type="evidence" value="ECO:0007669"/>
    <property type="project" value="InterPro"/>
</dbReference>
<evidence type="ECO:0000256" key="2">
    <source>
        <dbReference type="ARBA" id="ARBA00022707"/>
    </source>
</evidence>
<dbReference type="AlphaFoldDB" id="A0A9Q1IVA4"/>
<keyword evidence="4" id="KW-0175">Coiled coil</keyword>
<keyword evidence="2" id="KW-0519">Myristate</keyword>